<dbReference type="Proteomes" id="UP000265520">
    <property type="component" value="Unassembled WGS sequence"/>
</dbReference>
<dbReference type="PANTHER" id="PTHR31589">
    <property type="entry name" value="PROTEIN, PUTATIVE (DUF239)-RELATED-RELATED"/>
    <property type="match status" value="1"/>
</dbReference>
<dbReference type="Pfam" id="PF03080">
    <property type="entry name" value="Neprosin"/>
    <property type="match status" value="1"/>
</dbReference>
<comment type="caution">
    <text evidence="2">The sequence shown here is derived from an EMBL/GenBank/DDBJ whole genome shotgun (WGS) entry which is preliminary data.</text>
</comment>
<accession>A0A392PGA5</accession>
<sequence>MLTWIVIGVRWWVIINHYTVGYFPATLFTNLKAADEVGWGGGTIAISVPNPPMASGYFPDGDFYHAVYFINIGYKNAPTSADIEPAKSSIHENTDAPNCYGVKYYENSRFGKQALQFGV</sequence>
<proteinExistence type="predicted"/>
<evidence type="ECO:0000259" key="1">
    <source>
        <dbReference type="PROSITE" id="PS52045"/>
    </source>
</evidence>
<evidence type="ECO:0000313" key="2">
    <source>
        <dbReference type="EMBL" id="MCI10519.1"/>
    </source>
</evidence>
<dbReference type="AlphaFoldDB" id="A0A392PGA5"/>
<protein>
    <recommendedName>
        <fullName evidence="1">Neprosin PEP catalytic domain-containing protein</fullName>
    </recommendedName>
</protein>
<feature type="domain" description="Neprosin PEP catalytic" evidence="1">
    <location>
        <begin position="1"/>
        <end position="119"/>
    </location>
</feature>
<dbReference type="InterPro" id="IPR053168">
    <property type="entry name" value="Glutamic_endopeptidase"/>
</dbReference>
<dbReference type="EMBL" id="LXQA010076566">
    <property type="protein sequence ID" value="MCI10519.1"/>
    <property type="molecule type" value="Genomic_DNA"/>
</dbReference>
<keyword evidence="3" id="KW-1185">Reference proteome</keyword>
<feature type="non-terminal residue" evidence="2">
    <location>
        <position position="119"/>
    </location>
</feature>
<reference evidence="2 3" key="1">
    <citation type="journal article" date="2018" name="Front. Plant Sci.">
        <title>Red Clover (Trifolium pratense) and Zigzag Clover (T. medium) - A Picture of Genomic Similarities and Differences.</title>
        <authorList>
            <person name="Dluhosova J."/>
            <person name="Istvanek J."/>
            <person name="Nedelnik J."/>
            <person name="Repkova J."/>
        </authorList>
    </citation>
    <scope>NUCLEOTIDE SEQUENCE [LARGE SCALE GENOMIC DNA]</scope>
    <source>
        <strain evidence="3">cv. 10/8</strain>
        <tissue evidence="2">Leaf</tissue>
    </source>
</reference>
<dbReference type="InterPro" id="IPR004314">
    <property type="entry name" value="Neprosin"/>
</dbReference>
<name>A0A392PGA5_9FABA</name>
<organism evidence="2 3">
    <name type="scientific">Trifolium medium</name>
    <dbReference type="NCBI Taxonomy" id="97028"/>
    <lineage>
        <taxon>Eukaryota</taxon>
        <taxon>Viridiplantae</taxon>
        <taxon>Streptophyta</taxon>
        <taxon>Embryophyta</taxon>
        <taxon>Tracheophyta</taxon>
        <taxon>Spermatophyta</taxon>
        <taxon>Magnoliopsida</taxon>
        <taxon>eudicotyledons</taxon>
        <taxon>Gunneridae</taxon>
        <taxon>Pentapetalae</taxon>
        <taxon>rosids</taxon>
        <taxon>fabids</taxon>
        <taxon>Fabales</taxon>
        <taxon>Fabaceae</taxon>
        <taxon>Papilionoideae</taxon>
        <taxon>50 kb inversion clade</taxon>
        <taxon>NPAAA clade</taxon>
        <taxon>Hologalegina</taxon>
        <taxon>IRL clade</taxon>
        <taxon>Trifolieae</taxon>
        <taxon>Trifolium</taxon>
    </lineage>
</organism>
<dbReference type="PANTHER" id="PTHR31589:SF223">
    <property type="entry name" value="PROTEIN, PUTATIVE (DUF239)-RELATED"/>
    <property type="match status" value="1"/>
</dbReference>
<evidence type="ECO:0000313" key="3">
    <source>
        <dbReference type="Proteomes" id="UP000265520"/>
    </source>
</evidence>
<dbReference type="PROSITE" id="PS52045">
    <property type="entry name" value="NEPROSIN_PEP_CD"/>
    <property type="match status" value="1"/>
</dbReference>